<evidence type="ECO:0000313" key="2">
    <source>
        <dbReference type="EMBL" id="GBM73664.1"/>
    </source>
</evidence>
<proteinExistence type="predicted"/>
<evidence type="ECO:0000313" key="3">
    <source>
        <dbReference type="Proteomes" id="UP000499080"/>
    </source>
</evidence>
<gene>
    <name evidence="2" type="ORF">AVEN_133836_1</name>
</gene>
<dbReference type="AlphaFoldDB" id="A0A4Y2I7P8"/>
<protein>
    <submittedName>
        <fullName evidence="2">Uncharacterized protein</fullName>
    </submittedName>
</protein>
<dbReference type="EMBL" id="BGPR01002452">
    <property type="protein sequence ID" value="GBM73664.1"/>
    <property type="molecule type" value="Genomic_DNA"/>
</dbReference>
<feature type="compositionally biased region" description="Basic and acidic residues" evidence="1">
    <location>
        <begin position="17"/>
        <end position="26"/>
    </location>
</feature>
<evidence type="ECO:0000256" key="1">
    <source>
        <dbReference type="SAM" id="MobiDB-lite"/>
    </source>
</evidence>
<name>A0A4Y2I7P8_ARAVE</name>
<accession>A0A4Y2I7P8</accession>
<keyword evidence="3" id="KW-1185">Reference proteome</keyword>
<comment type="caution">
    <text evidence="2">The sequence shown here is derived from an EMBL/GenBank/DDBJ whole genome shotgun (WGS) entry which is preliminary data.</text>
</comment>
<sequence length="102" mass="11187">MMRGKKKLWVAVGDHSPPPDKSRRYDLSATPHRGCTEGFLSGSWRIDEELEIGLNSEFDSDSDLDSRDRGDIFCAISVKHSSDEGGSHSLLGISTSCDPVFS</sequence>
<feature type="region of interest" description="Disordered" evidence="1">
    <location>
        <begin position="1"/>
        <end position="29"/>
    </location>
</feature>
<reference evidence="2 3" key="1">
    <citation type="journal article" date="2019" name="Sci. Rep.">
        <title>Orb-weaving spider Araneus ventricosus genome elucidates the spidroin gene catalogue.</title>
        <authorList>
            <person name="Kono N."/>
            <person name="Nakamura H."/>
            <person name="Ohtoshi R."/>
            <person name="Moran D.A.P."/>
            <person name="Shinohara A."/>
            <person name="Yoshida Y."/>
            <person name="Fujiwara M."/>
            <person name="Mori M."/>
            <person name="Tomita M."/>
            <person name="Arakawa K."/>
        </authorList>
    </citation>
    <scope>NUCLEOTIDE SEQUENCE [LARGE SCALE GENOMIC DNA]</scope>
</reference>
<dbReference type="Proteomes" id="UP000499080">
    <property type="component" value="Unassembled WGS sequence"/>
</dbReference>
<organism evidence="2 3">
    <name type="scientific">Araneus ventricosus</name>
    <name type="common">Orbweaver spider</name>
    <name type="synonym">Epeira ventricosa</name>
    <dbReference type="NCBI Taxonomy" id="182803"/>
    <lineage>
        <taxon>Eukaryota</taxon>
        <taxon>Metazoa</taxon>
        <taxon>Ecdysozoa</taxon>
        <taxon>Arthropoda</taxon>
        <taxon>Chelicerata</taxon>
        <taxon>Arachnida</taxon>
        <taxon>Araneae</taxon>
        <taxon>Araneomorphae</taxon>
        <taxon>Entelegynae</taxon>
        <taxon>Araneoidea</taxon>
        <taxon>Araneidae</taxon>
        <taxon>Araneus</taxon>
    </lineage>
</organism>